<dbReference type="AlphaFoldDB" id="A0AAV7RHW1"/>
<gene>
    <name evidence="2" type="ORF">NDU88_003215</name>
</gene>
<evidence type="ECO:0000313" key="2">
    <source>
        <dbReference type="EMBL" id="KAJ1150423.1"/>
    </source>
</evidence>
<sequence length="72" mass="7783">MPPSGILLRRRYRDSVTEPHRVAASSRTLPEAARARTCPQSLGTNVCFGSSEATVPGLRKHSTEHSALPGKQ</sequence>
<dbReference type="Proteomes" id="UP001066276">
    <property type="component" value="Chromosome 5"/>
</dbReference>
<evidence type="ECO:0000256" key="1">
    <source>
        <dbReference type="SAM" id="MobiDB-lite"/>
    </source>
</evidence>
<reference evidence="2" key="1">
    <citation type="journal article" date="2022" name="bioRxiv">
        <title>Sequencing and chromosome-scale assembly of the giantPleurodeles waltlgenome.</title>
        <authorList>
            <person name="Brown T."/>
            <person name="Elewa A."/>
            <person name="Iarovenko S."/>
            <person name="Subramanian E."/>
            <person name="Araus A.J."/>
            <person name="Petzold A."/>
            <person name="Susuki M."/>
            <person name="Suzuki K.-i.T."/>
            <person name="Hayashi T."/>
            <person name="Toyoda A."/>
            <person name="Oliveira C."/>
            <person name="Osipova E."/>
            <person name="Leigh N.D."/>
            <person name="Simon A."/>
            <person name="Yun M.H."/>
        </authorList>
    </citation>
    <scope>NUCLEOTIDE SEQUENCE</scope>
    <source>
        <strain evidence="2">20211129_DDA</strain>
        <tissue evidence="2">Liver</tissue>
    </source>
</reference>
<dbReference type="EMBL" id="JANPWB010000009">
    <property type="protein sequence ID" value="KAJ1150423.1"/>
    <property type="molecule type" value="Genomic_DNA"/>
</dbReference>
<accession>A0AAV7RHW1</accession>
<comment type="caution">
    <text evidence="2">The sequence shown here is derived from an EMBL/GenBank/DDBJ whole genome shotgun (WGS) entry which is preliminary data.</text>
</comment>
<organism evidence="2 3">
    <name type="scientific">Pleurodeles waltl</name>
    <name type="common">Iberian ribbed newt</name>
    <dbReference type="NCBI Taxonomy" id="8319"/>
    <lineage>
        <taxon>Eukaryota</taxon>
        <taxon>Metazoa</taxon>
        <taxon>Chordata</taxon>
        <taxon>Craniata</taxon>
        <taxon>Vertebrata</taxon>
        <taxon>Euteleostomi</taxon>
        <taxon>Amphibia</taxon>
        <taxon>Batrachia</taxon>
        <taxon>Caudata</taxon>
        <taxon>Salamandroidea</taxon>
        <taxon>Salamandridae</taxon>
        <taxon>Pleurodelinae</taxon>
        <taxon>Pleurodeles</taxon>
    </lineage>
</organism>
<name>A0AAV7RHW1_PLEWA</name>
<keyword evidence="3" id="KW-1185">Reference proteome</keyword>
<protein>
    <submittedName>
        <fullName evidence="2">Uncharacterized protein</fullName>
    </submittedName>
</protein>
<proteinExistence type="predicted"/>
<feature type="region of interest" description="Disordered" evidence="1">
    <location>
        <begin position="1"/>
        <end position="28"/>
    </location>
</feature>
<evidence type="ECO:0000313" key="3">
    <source>
        <dbReference type="Proteomes" id="UP001066276"/>
    </source>
</evidence>